<proteinExistence type="inferred from homology"/>
<dbReference type="Pfam" id="PF00001">
    <property type="entry name" value="7tm_1"/>
    <property type="match status" value="1"/>
</dbReference>
<reference evidence="8" key="1">
    <citation type="submission" date="2021-02" db="EMBL/GenBank/DDBJ databases">
        <authorList>
            <person name="Nowell W R."/>
        </authorList>
    </citation>
    <scope>NUCLEOTIDE SEQUENCE</scope>
</reference>
<evidence type="ECO:0000256" key="6">
    <source>
        <dbReference type="SAM" id="Phobius"/>
    </source>
</evidence>
<sequence length="490" mass="56896">MSSSVNSSIKNTYYQHLEALSSIKTCRGMYDMVHFLNKSTTKYDSSEIKEIIENKLREKCPQFSDIFALQRHYPLAKPIRILGCIVPLILILFGVFGNILSSLVMFKRAKRRRLSSYFYLALLAIFDTLVLLTGCLIFWIEEAFQIRPLTINEFLCKTVYFLKFLFTDISAWLIVTVSFERFIAVRYPFRSKQLLGFDTDFLETQYGYVANFTVCDLKSHKWLSYIDTGFYAVFPSICILVLNILIIITLFHSIEIRNNYLKPTSSQSTNSFDQRTLNYFQSNRVSYYYGSKLKHRQQLECNVQRSESSPIRSLKNNTSTTLSKKLLNSDRSSSLKKYGTVRNAPTSIDPHSTTGIRLTILLLAISCIFVACTIPVSFRSIIAGHYAEKINQKPTNSYVTWENIQFFLKLLMYLNHSINFVLYCFTGRAFRQEVKKLLKCICRLSEWHIVCVSKNVPKKKKSYNKTHNQIILLNRHLRIKNHATLKTSLL</sequence>
<dbReference type="EMBL" id="CAJOBC010008201">
    <property type="protein sequence ID" value="CAF3955186.1"/>
    <property type="molecule type" value="Genomic_DNA"/>
</dbReference>
<feature type="transmembrane region" description="Helical" evidence="6">
    <location>
        <begin position="81"/>
        <end position="105"/>
    </location>
</feature>
<evidence type="ECO:0000313" key="9">
    <source>
        <dbReference type="EMBL" id="CAF3955186.1"/>
    </source>
</evidence>
<comment type="similarity">
    <text evidence="5">Belongs to the G-protein coupled receptor 1 family.</text>
</comment>
<dbReference type="PANTHER" id="PTHR46641">
    <property type="entry name" value="FMRFAMIDE RECEPTOR-RELATED"/>
    <property type="match status" value="1"/>
</dbReference>
<dbReference type="Proteomes" id="UP000663829">
    <property type="component" value="Unassembled WGS sequence"/>
</dbReference>
<dbReference type="PANTHER" id="PTHR46641:SF25">
    <property type="entry name" value="CNMAMIDE RECEPTOR-RELATED"/>
    <property type="match status" value="1"/>
</dbReference>
<dbReference type="PROSITE" id="PS50262">
    <property type="entry name" value="G_PROTEIN_RECEP_F1_2"/>
    <property type="match status" value="1"/>
</dbReference>
<feature type="transmembrane region" description="Helical" evidence="6">
    <location>
        <begin position="229"/>
        <end position="251"/>
    </location>
</feature>
<protein>
    <recommendedName>
        <fullName evidence="7">G-protein coupled receptors family 1 profile domain-containing protein</fullName>
    </recommendedName>
</protein>
<keyword evidence="4 6" id="KW-0472">Membrane</keyword>
<feature type="transmembrane region" description="Helical" evidence="6">
    <location>
        <begin position="360"/>
        <end position="386"/>
    </location>
</feature>
<feature type="transmembrane region" description="Helical" evidence="6">
    <location>
        <begin position="160"/>
        <end position="179"/>
    </location>
</feature>
<dbReference type="Proteomes" id="UP000681722">
    <property type="component" value="Unassembled WGS sequence"/>
</dbReference>
<comment type="subcellular location">
    <subcellularLocation>
        <location evidence="1">Membrane</location>
    </subcellularLocation>
</comment>
<dbReference type="InterPro" id="IPR052954">
    <property type="entry name" value="GPCR-Ligand_Int"/>
</dbReference>
<evidence type="ECO:0000259" key="7">
    <source>
        <dbReference type="PROSITE" id="PS50262"/>
    </source>
</evidence>
<dbReference type="Gene3D" id="1.20.1070.10">
    <property type="entry name" value="Rhodopsin 7-helix transmembrane proteins"/>
    <property type="match status" value="2"/>
</dbReference>
<dbReference type="InterPro" id="IPR000276">
    <property type="entry name" value="GPCR_Rhodpsn"/>
</dbReference>
<evidence type="ECO:0000256" key="2">
    <source>
        <dbReference type="ARBA" id="ARBA00022692"/>
    </source>
</evidence>
<evidence type="ECO:0000256" key="3">
    <source>
        <dbReference type="ARBA" id="ARBA00022989"/>
    </source>
</evidence>
<organism evidence="8 10">
    <name type="scientific">Didymodactylos carnosus</name>
    <dbReference type="NCBI Taxonomy" id="1234261"/>
    <lineage>
        <taxon>Eukaryota</taxon>
        <taxon>Metazoa</taxon>
        <taxon>Spiralia</taxon>
        <taxon>Gnathifera</taxon>
        <taxon>Rotifera</taxon>
        <taxon>Eurotatoria</taxon>
        <taxon>Bdelloidea</taxon>
        <taxon>Philodinida</taxon>
        <taxon>Philodinidae</taxon>
        <taxon>Didymodactylos</taxon>
    </lineage>
</organism>
<dbReference type="PRINTS" id="PR00237">
    <property type="entry name" value="GPCRRHODOPSN"/>
</dbReference>
<feature type="domain" description="G-protein coupled receptors family 1 profile" evidence="7">
    <location>
        <begin position="97"/>
        <end position="423"/>
    </location>
</feature>
<dbReference type="OrthoDB" id="9990906at2759"/>
<dbReference type="EMBL" id="CAJNOQ010008201">
    <property type="protein sequence ID" value="CAF1190935.1"/>
    <property type="molecule type" value="Genomic_DNA"/>
</dbReference>
<dbReference type="AlphaFoldDB" id="A0A814VP16"/>
<feature type="transmembrane region" description="Helical" evidence="6">
    <location>
        <begin position="117"/>
        <end position="140"/>
    </location>
</feature>
<keyword evidence="10" id="KW-1185">Reference proteome</keyword>
<dbReference type="GO" id="GO:0004930">
    <property type="term" value="F:G protein-coupled receptor activity"/>
    <property type="evidence" value="ECO:0007669"/>
    <property type="project" value="UniProtKB-KW"/>
</dbReference>
<comment type="caution">
    <text evidence="8">The sequence shown here is derived from an EMBL/GenBank/DDBJ whole genome shotgun (WGS) entry which is preliminary data.</text>
</comment>
<feature type="transmembrane region" description="Helical" evidence="6">
    <location>
        <begin position="406"/>
        <end position="426"/>
    </location>
</feature>
<keyword evidence="3 6" id="KW-1133">Transmembrane helix</keyword>
<keyword evidence="2 5" id="KW-0812">Transmembrane</keyword>
<name>A0A814VP16_9BILA</name>
<evidence type="ECO:0000256" key="4">
    <source>
        <dbReference type="ARBA" id="ARBA00023136"/>
    </source>
</evidence>
<keyword evidence="5" id="KW-0807">Transducer</keyword>
<accession>A0A814VP16</accession>
<dbReference type="GO" id="GO:0016020">
    <property type="term" value="C:membrane"/>
    <property type="evidence" value="ECO:0007669"/>
    <property type="project" value="UniProtKB-SubCell"/>
</dbReference>
<evidence type="ECO:0000256" key="1">
    <source>
        <dbReference type="ARBA" id="ARBA00004370"/>
    </source>
</evidence>
<keyword evidence="5" id="KW-0675">Receptor</keyword>
<evidence type="ECO:0000313" key="8">
    <source>
        <dbReference type="EMBL" id="CAF1190935.1"/>
    </source>
</evidence>
<gene>
    <name evidence="8" type="ORF">GPM918_LOCUS23203</name>
    <name evidence="9" type="ORF">SRO942_LOCUS23202</name>
</gene>
<evidence type="ECO:0000313" key="10">
    <source>
        <dbReference type="Proteomes" id="UP000663829"/>
    </source>
</evidence>
<evidence type="ECO:0000256" key="5">
    <source>
        <dbReference type="RuleBase" id="RU000688"/>
    </source>
</evidence>
<dbReference type="InterPro" id="IPR017452">
    <property type="entry name" value="GPCR_Rhodpsn_7TM"/>
</dbReference>
<dbReference type="PROSITE" id="PS00237">
    <property type="entry name" value="G_PROTEIN_RECEP_F1_1"/>
    <property type="match status" value="1"/>
</dbReference>
<dbReference type="SUPFAM" id="SSF81321">
    <property type="entry name" value="Family A G protein-coupled receptor-like"/>
    <property type="match status" value="1"/>
</dbReference>
<keyword evidence="5" id="KW-0297">G-protein coupled receptor</keyword>